<proteinExistence type="predicted"/>
<sequence length="58" mass="6201">MTSDDTKTVLDEANARAVALMLDKLEDHDVTVIYEAVGGIGPIADIAADAMKNRNIDL</sequence>
<dbReference type="RefSeq" id="WP_156442302.1">
    <property type="nucleotide sequence ID" value="NZ_JACHNY010000008.1"/>
</dbReference>
<name>A0A7W7ALG3_9SPHN</name>
<dbReference type="AlphaFoldDB" id="A0A7W7ALG3"/>
<evidence type="ECO:0000313" key="2">
    <source>
        <dbReference type="Proteomes" id="UP000574769"/>
    </source>
</evidence>
<evidence type="ECO:0000313" key="1">
    <source>
        <dbReference type="EMBL" id="MBB4619252.1"/>
    </source>
</evidence>
<gene>
    <name evidence="1" type="ORF">GGQ96_003405</name>
</gene>
<reference evidence="1 2" key="1">
    <citation type="submission" date="2020-08" db="EMBL/GenBank/DDBJ databases">
        <title>Genomic Encyclopedia of Type Strains, Phase IV (KMG-IV): sequencing the most valuable type-strain genomes for metagenomic binning, comparative biology and taxonomic classification.</title>
        <authorList>
            <person name="Goeker M."/>
        </authorList>
    </citation>
    <scope>NUCLEOTIDE SEQUENCE [LARGE SCALE GENOMIC DNA]</scope>
    <source>
        <strain evidence="1 2">DSM 15867</strain>
    </source>
</reference>
<dbReference type="Proteomes" id="UP000574769">
    <property type="component" value="Unassembled WGS sequence"/>
</dbReference>
<keyword evidence="2" id="KW-1185">Reference proteome</keyword>
<protein>
    <submittedName>
        <fullName evidence="1">Uncharacterized protein</fullName>
    </submittedName>
</protein>
<organism evidence="1 2">
    <name type="scientific">Sphingomonas abaci</name>
    <dbReference type="NCBI Taxonomy" id="237611"/>
    <lineage>
        <taxon>Bacteria</taxon>
        <taxon>Pseudomonadati</taxon>
        <taxon>Pseudomonadota</taxon>
        <taxon>Alphaproteobacteria</taxon>
        <taxon>Sphingomonadales</taxon>
        <taxon>Sphingomonadaceae</taxon>
        <taxon>Sphingomonas</taxon>
    </lineage>
</organism>
<comment type="caution">
    <text evidence="1">The sequence shown here is derived from an EMBL/GenBank/DDBJ whole genome shotgun (WGS) entry which is preliminary data.</text>
</comment>
<accession>A0A7W7ALG3</accession>
<dbReference type="EMBL" id="JACHNY010000008">
    <property type="protein sequence ID" value="MBB4619252.1"/>
    <property type="molecule type" value="Genomic_DNA"/>
</dbReference>